<keyword evidence="1" id="KW-0472">Membrane</keyword>
<evidence type="ECO:0000313" key="3">
    <source>
        <dbReference type="Proteomes" id="UP000183816"/>
    </source>
</evidence>
<keyword evidence="1" id="KW-1133">Transmembrane helix</keyword>
<feature type="transmembrane region" description="Helical" evidence="1">
    <location>
        <begin position="147"/>
        <end position="165"/>
    </location>
</feature>
<dbReference type="AlphaFoldDB" id="A0A1H0MEW2"/>
<accession>A0A1H0MEW2</accession>
<evidence type="ECO:0000313" key="2">
    <source>
        <dbReference type="EMBL" id="SDO78786.1"/>
    </source>
</evidence>
<dbReference type="Proteomes" id="UP000183816">
    <property type="component" value="Unassembled WGS sequence"/>
</dbReference>
<feature type="transmembrane region" description="Helical" evidence="1">
    <location>
        <begin position="254"/>
        <end position="274"/>
    </location>
</feature>
<dbReference type="RefSeq" id="WP_234792791.1">
    <property type="nucleotide sequence ID" value="NZ_FNJK01000002.1"/>
</dbReference>
<dbReference type="EMBL" id="FNJK01000002">
    <property type="protein sequence ID" value="SDO78786.1"/>
    <property type="molecule type" value="Genomic_DNA"/>
</dbReference>
<protein>
    <submittedName>
        <fullName evidence="2">Uncharacterized protein</fullName>
    </submittedName>
</protein>
<name>A0A1H0MEW2_STREI</name>
<sequence>MTDREFGQAFEKNWKGSGRWMANMKKSLFNASFEESLNLEDDGFLQYQKKDVFSKLEKYYVNGKPKISLRIQGVILTLIGPILMNFMLLVASMMFHDSDENSLRITISKEPILTAEVYLICLTIWLLLVLIGKIFSQAFVLPYRYHFHVITFLLWFIIEINFIGVDLALPNISTFGILLFFCVVLFFSYLMLKKQVSELKKRLYQKITDVTFSDKLAKIILGYGGSLLGLAIIIKYISKAFSVEFSSYLTGIDFIFLWGILNIAIVALVIFIEFPTYLHVYYKLKYPEEYRNWEGKSLEEWYGKKYFK</sequence>
<organism evidence="2 3">
    <name type="scientific">Streptococcus equinus</name>
    <name type="common">Streptococcus bovis</name>
    <dbReference type="NCBI Taxonomy" id="1335"/>
    <lineage>
        <taxon>Bacteria</taxon>
        <taxon>Bacillati</taxon>
        <taxon>Bacillota</taxon>
        <taxon>Bacilli</taxon>
        <taxon>Lactobacillales</taxon>
        <taxon>Streptococcaceae</taxon>
        <taxon>Streptococcus</taxon>
    </lineage>
</organism>
<reference evidence="2 3" key="1">
    <citation type="submission" date="2016-10" db="EMBL/GenBank/DDBJ databases">
        <authorList>
            <person name="de Groot N.N."/>
        </authorList>
    </citation>
    <scope>NUCLEOTIDE SEQUENCE [LARGE SCALE GENOMIC DNA]</scope>
    <source>
        <strain evidence="2 3">Sb04</strain>
    </source>
</reference>
<feature type="transmembrane region" description="Helical" evidence="1">
    <location>
        <begin position="216"/>
        <end position="234"/>
    </location>
</feature>
<feature type="transmembrane region" description="Helical" evidence="1">
    <location>
        <begin position="171"/>
        <end position="192"/>
    </location>
</feature>
<gene>
    <name evidence="2" type="ORF">SAMN05216347_102310</name>
</gene>
<evidence type="ECO:0000256" key="1">
    <source>
        <dbReference type="SAM" id="Phobius"/>
    </source>
</evidence>
<proteinExistence type="predicted"/>
<feature type="transmembrane region" description="Helical" evidence="1">
    <location>
        <begin position="74"/>
        <end position="95"/>
    </location>
</feature>
<feature type="transmembrane region" description="Helical" evidence="1">
    <location>
        <begin position="115"/>
        <end position="135"/>
    </location>
</feature>
<keyword evidence="1" id="KW-0812">Transmembrane</keyword>